<dbReference type="InterPro" id="IPR036236">
    <property type="entry name" value="Znf_C2H2_sf"/>
</dbReference>
<dbReference type="SMART" id="SM00355">
    <property type="entry name" value="ZnF_C2H2"/>
    <property type="match status" value="5"/>
</dbReference>
<feature type="compositionally biased region" description="Low complexity" evidence="2">
    <location>
        <begin position="1078"/>
        <end position="1087"/>
    </location>
</feature>
<dbReference type="PROSITE" id="PS00028">
    <property type="entry name" value="ZINC_FINGER_C2H2_1"/>
    <property type="match status" value="2"/>
</dbReference>
<feature type="compositionally biased region" description="Low complexity" evidence="2">
    <location>
        <begin position="753"/>
        <end position="769"/>
    </location>
</feature>
<gene>
    <name evidence="4" type="ORF">DdX_18713</name>
</gene>
<dbReference type="SUPFAM" id="SSF57667">
    <property type="entry name" value="beta-beta-alpha zinc fingers"/>
    <property type="match status" value="1"/>
</dbReference>
<feature type="compositionally biased region" description="Polar residues" evidence="2">
    <location>
        <begin position="693"/>
        <end position="703"/>
    </location>
</feature>
<evidence type="ECO:0000313" key="5">
    <source>
        <dbReference type="Proteomes" id="UP001201812"/>
    </source>
</evidence>
<name>A0AAD4MKE2_9BILA</name>
<feature type="compositionally biased region" description="Polar residues" evidence="2">
    <location>
        <begin position="1029"/>
        <end position="1042"/>
    </location>
</feature>
<keyword evidence="1" id="KW-0863">Zinc-finger</keyword>
<evidence type="ECO:0000259" key="3">
    <source>
        <dbReference type="PROSITE" id="PS50157"/>
    </source>
</evidence>
<feature type="compositionally biased region" description="Basic and acidic residues" evidence="2">
    <location>
        <begin position="385"/>
        <end position="398"/>
    </location>
</feature>
<dbReference type="EMBL" id="JAKKPZ010000289">
    <property type="protein sequence ID" value="KAI1697075.1"/>
    <property type="molecule type" value="Genomic_DNA"/>
</dbReference>
<organism evidence="4 5">
    <name type="scientific">Ditylenchus destructor</name>
    <dbReference type="NCBI Taxonomy" id="166010"/>
    <lineage>
        <taxon>Eukaryota</taxon>
        <taxon>Metazoa</taxon>
        <taxon>Ecdysozoa</taxon>
        <taxon>Nematoda</taxon>
        <taxon>Chromadorea</taxon>
        <taxon>Rhabditida</taxon>
        <taxon>Tylenchina</taxon>
        <taxon>Tylenchomorpha</taxon>
        <taxon>Sphaerularioidea</taxon>
        <taxon>Anguinidae</taxon>
        <taxon>Anguininae</taxon>
        <taxon>Ditylenchus</taxon>
    </lineage>
</organism>
<sequence>MSLNYQKDPTAQYPTLATGLDGIDSVVRFWSNGTEEVKNLLKNECTVIYECSYCRSLFRSIINFLSHKRTICRSLQTSIRMETELAKQVNDALLGGEKDTETDAGSAESSAYNKSKKNPASLRRVNLTSALGKHIHTYNVPLEHTKQTIEVQTLPKISRSVPVTSIVNGRQIVEDIPKNLAIKERLPDDRTVLVMPRDHSIRYGDMQLRKRRGADAEVDSREISQQDIEIIEKIPSQLHDVVDFQALRCVAPKCWGIQPFISVSVLAHHLAIHHQDTQGKLSCFICGTQFSSIRILQKHFKSTHINVLKEHEEQRKILADIDPKGESQRSGRKAQRGSKASPSESRSRYRSLSPSSPSEDGDSVKTEDRSVTPTVPPKRASNPKAAEKAKVQENKEAAKSQQIHKSTSQPTLNANRSRRKTLISVEQLKKLNDEIAEAKKSGKANKDKNKQETPVIEPFFDSAETIKDGIISFDEARKIDELLSSNRSSHSKGKESTPENKASNETSPDLDMAVLQRYPPSSDASANGHGDDEEENGTPSRPPTLTMESDPLYDILAMRRQTSRNRKPTKRYYNEEFVAGPQVNVNGNGQISREESPQKKQKKARVSGERRLTNSNKPPPLKKMESPVKQPPEETDDSSRSSTHQEQTKPTETHSEEPNEGTESPTDSLESRKEAIDSALSQPHMSPRREESTVSSNSMQIQVERSRSVPAELMSPKPNGESEKSALLSPSRHSMEPAGVVSAESQETEQNESQPSLSQTETSSSQQSIEQIKDFVVPLASTSKEVQLPSVLTDRYREHLAFYTPRARKMKAGDEEKKSDAGVPGGSSRRKQNLCALKATEPESNNEIKERELPQKPEDLSTLPVFLTEVQRDIFFAPLRPLFSGNETEGRCQCSECGEFFRSIKDGRRHMVGHIRVMRIRCSLCDAGAFFCSDMRIHLMFRHCEKLHLAPPDFVKPISIPGPCMDKKKADALTQLVDPWHPGRVMYTSGKIVSWANPKPYYPDAKIEDRILGRARPLALNRSPLKRPSSANSQVPSTSSSMHRPPISMGRQLVAAEKPLMLTAKPAPAAVPPEPKPALEAPSESESPPLPVKDATNDASNPE</sequence>
<protein>
    <submittedName>
        <fullName evidence="4">Zinc finger protein</fullName>
    </submittedName>
</protein>
<feature type="region of interest" description="Disordered" evidence="2">
    <location>
        <begin position="96"/>
        <end position="119"/>
    </location>
</feature>
<comment type="caution">
    <text evidence="4">The sequence shown here is derived from an EMBL/GenBank/DDBJ whole genome shotgun (WGS) entry which is preliminary data.</text>
</comment>
<feature type="region of interest" description="Disordered" evidence="2">
    <location>
        <begin position="437"/>
        <end position="456"/>
    </location>
</feature>
<feature type="compositionally biased region" description="Basic residues" evidence="2">
    <location>
        <begin position="561"/>
        <end position="570"/>
    </location>
</feature>
<reference evidence="4" key="1">
    <citation type="submission" date="2022-01" db="EMBL/GenBank/DDBJ databases">
        <title>Genome Sequence Resource for Two Populations of Ditylenchus destructor, the Migratory Endoparasitic Phytonematode.</title>
        <authorList>
            <person name="Zhang H."/>
            <person name="Lin R."/>
            <person name="Xie B."/>
        </authorList>
    </citation>
    <scope>NUCLEOTIDE SEQUENCE</scope>
    <source>
        <strain evidence="4">BazhouSP</strain>
    </source>
</reference>
<keyword evidence="1" id="KW-0479">Metal-binding</keyword>
<feature type="region of interest" description="Disordered" evidence="2">
    <location>
        <begin position="809"/>
        <end position="855"/>
    </location>
</feature>
<proteinExistence type="predicted"/>
<evidence type="ECO:0000256" key="2">
    <source>
        <dbReference type="SAM" id="MobiDB-lite"/>
    </source>
</evidence>
<keyword evidence="1" id="KW-0862">Zinc</keyword>
<feature type="region of interest" description="Disordered" evidence="2">
    <location>
        <begin position="319"/>
        <end position="419"/>
    </location>
</feature>
<dbReference type="PANTHER" id="PTHR21020:SF0">
    <property type="entry name" value="ZINC FINGER PROTEIN 800"/>
    <property type="match status" value="1"/>
</dbReference>
<dbReference type="PROSITE" id="PS50157">
    <property type="entry name" value="ZINC_FINGER_C2H2_2"/>
    <property type="match status" value="1"/>
</dbReference>
<evidence type="ECO:0000256" key="1">
    <source>
        <dbReference type="PROSITE-ProRule" id="PRU00042"/>
    </source>
</evidence>
<feature type="domain" description="C2H2-type" evidence="3">
    <location>
        <begin position="281"/>
        <end position="304"/>
    </location>
</feature>
<dbReference type="Proteomes" id="UP001201812">
    <property type="component" value="Unassembled WGS sequence"/>
</dbReference>
<dbReference type="PANTHER" id="PTHR21020">
    <property type="entry name" value="ZINC FINGER PROTEIN 800"/>
    <property type="match status" value="1"/>
</dbReference>
<evidence type="ECO:0000313" key="4">
    <source>
        <dbReference type="EMBL" id="KAI1697075.1"/>
    </source>
</evidence>
<keyword evidence="5" id="KW-1185">Reference proteome</keyword>
<dbReference type="AlphaFoldDB" id="A0AAD4MKE2"/>
<dbReference type="GO" id="GO:0008270">
    <property type="term" value="F:zinc ion binding"/>
    <property type="evidence" value="ECO:0007669"/>
    <property type="project" value="UniProtKB-KW"/>
</dbReference>
<accession>A0AAD4MKE2</accession>
<dbReference type="InterPro" id="IPR013087">
    <property type="entry name" value="Znf_C2H2_type"/>
</dbReference>
<dbReference type="InterPro" id="IPR039149">
    <property type="entry name" value="ZNF800"/>
</dbReference>
<feature type="compositionally biased region" description="Basic and acidic residues" evidence="2">
    <location>
        <begin position="846"/>
        <end position="855"/>
    </location>
</feature>
<feature type="region of interest" description="Disordered" evidence="2">
    <location>
        <begin position="1020"/>
        <end position="1103"/>
    </location>
</feature>
<feature type="compositionally biased region" description="Polar residues" evidence="2">
    <location>
        <begin position="399"/>
        <end position="415"/>
    </location>
</feature>
<feature type="compositionally biased region" description="Basic and acidic residues" evidence="2">
    <location>
        <begin position="811"/>
        <end position="820"/>
    </location>
</feature>
<feature type="region of interest" description="Disordered" evidence="2">
    <location>
        <begin position="483"/>
        <end position="769"/>
    </location>
</feature>
<feature type="compositionally biased region" description="Basic and acidic residues" evidence="2">
    <location>
        <begin position="646"/>
        <end position="657"/>
    </location>
</feature>
<feature type="compositionally biased region" description="Basic and acidic residues" evidence="2">
    <location>
        <begin position="437"/>
        <end position="451"/>
    </location>
</feature>
<feature type="compositionally biased region" description="Basic and acidic residues" evidence="2">
    <location>
        <begin position="319"/>
        <end position="329"/>
    </location>
</feature>